<keyword evidence="7" id="KW-0862">Zinc</keyword>
<evidence type="ECO:0000256" key="6">
    <source>
        <dbReference type="ARBA" id="ARBA00022786"/>
    </source>
</evidence>
<keyword evidence="3" id="KW-0479">Metal-binding</keyword>
<evidence type="ECO:0000256" key="4">
    <source>
        <dbReference type="ARBA" id="ARBA00022737"/>
    </source>
</evidence>
<evidence type="ECO:0000313" key="10">
    <source>
        <dbReference type="Proteomes" id="UP001295684"/>
    </source>
</evidence>
<keyword evidence="2" id="KW-0808">Transferase</keyword>
<dbReference type="PROSITE" id="PS51873">
    <property type="entry name" value="TRIAD"/>
    <property type="match status" value="1"/>
</dbReference>
<dbReference type="CDD" id="cd20336">
    <property type="entry name" value="Rcat_RBR"/>
    <property type="match status" value="1"/>
</dbReference>
<comment type="caution">
    <text evidence="9">The sequence shown here is derived from an EMBL/GenBank/DDBJ whole genome shotgun (WGS) entry which is preliminary data.</text>
</comment>
<keyword evidence="5" id="KW-0863">Zinc-finger</keyword>
<dbReference type="Gene3D" id="1.20.120.1750">
    <property type="match status" value="1"/>
</dbReference>
<evidence type="ECO:0000313" key="9">
    <source>
        <dbReference type="EMBL" id="CAI2374641.1"/>
    </source>
</evidence>
<evidence type="ECO:0000256" key="3">
    <source>
        <dbReference type="ARBA" id="ARBA00022723"/>
    </source>
</evidence>
<dbReference type="GO" id="GO:0016740">
    <property type="term" value="F:transferase activity"/>
    <property type="evidence" value="ECO:0007669"/>
    <property type="project" value="UniProtKB-KW"/>
</dbReference>
<evidence type="ECO:0000256" key="2">
    <source>
        <dbReference type="ARBA" id="ARBA00022679"/>
    </source>
</evidence>
<protein>
    <recommendedName>
        <fullName evidence="8">RING-type domain-containing protein</fullName>
    </recommendedName>
</protein>
<dbReference type="GO" id="GO:0008270">
    <property type="term" value="F:zinc ion binding"/>
    <property type="evidence" value="ECO:0007669"/>
    <property type="project" value="UniProtKB-KW"/>
</dbReference>
<evidence type="ECO:0000259" key="8">
    <source>
        <dbReference type="PROSITE" id="PS51873"/>
    </source>
</evidence>
<dbReference type="EMBL" id="CAMPGE010016061">
    <property type="protein sequence ID" value="CAI2374641.1"/>
    <property type="molecule type" value="Genomic_DNA"/>
</dbReference>
<name>A0AAD1XKV7_EUPCR</name>
<dbReference type="AlphaFoldDB" id="A0AAD1XKV7"/>
<evidence type="ECO:0000256" key="7">
    <source>
        <dbReference type="ARBA" id="ARBA00022833"/>
    </source>
</evidence>
<organism evidence="9 10">
    <name type="scientific">Euplotes crassus</name>
    <dbReference type="NCBI Taxonomy" id="5936"/>
    <lineage>
        <taxon>Eukaryota</taxon>
        <taxon>Sar</taxon>
        <taxon>Alveolata</taxon>
        <taxon>Ciliophora</taxon>
        <taxon>Intramacronucleata</taxon>
        <taxon>Spirotrichea</taxon>
        <taxon>Hypotrichia</taxon>
        <taxon>Euplotida</taxon>
        <taxon>Euplotidae</taxon>
        <taxon>Moneuplotes</taxon>
    </lineage>
</organism>
<proteinExistence type="predicted"/>
<feature type="domain" description="RING-type" evidence="8">
    <location>
        <begin position="8"/>
        <end position="240"/>
    </location>
</feature>
<keyword evidence="10" id="KW-1185">Reference proteome</keyword>
<dbReference type="InterPro" id="IPR044066">
    <property type="entry name" value="TRIAD_supradom"/>
</dbReference>
<dbReference type="Pfam" id="PF26200">
    <property type="entry name" value="Rcat_RNF216"/>
    <property type="match status" value="1"/>
</dbReference>
<dbReference type="InterPro" id="IPR051628">
    <property type="entry name" value="LUBAC_E3_Ligases"/>
</dbReference>
<keyword evidence="4" id="KW-0677">Repeat</keyword>
<dbReference type="SUPFAM" id="SSF57850">
    <property type="entry name" value="RING/U-box"/>
    <property type="match status" value="1"/>
</dbReference>
<comment type="pathway">
    <text evidence="1">Protein modification; protein ubiquitination.</text>
</comment>
<keyword evidence="6" id="KW-0833">Ubl conjugation pathway</keyword>
<accession>A0AAD1XKV7</accession>
<sequence length="326" mass="37921">MKSLKAKDIVKCLSCGDALFREHDGVKCNQGHDVCTDCCKTLVENILSEPETKIPAECSLCKVKLNSVRLEMQMTPDQLEVYLMYKAMKDVDPKVDKVMSCPFCKYFEIWAKTNSSNFFYCKKQDCKKGSCSVCFKEFKVPKGMAVTEDELGKMKEEGGMLTHHKCYEYKDIKEDWDKAIESGTKRCCPECKVGGIKDDACTHMTCDNCNTVWCYFCGKKESDLDKSDPNGNIFKHNKDWEINDKRCPMYLTQIGQIDDRWSCDSDKEAKAFFHKLLTCKNIRNFYRKYKKREFKELCKVFPSVENHGFNNQEIYFMKLNKIIRKS</sequence>
<gene>
    <name evidence="9" type="ORF">ECRASSUSDP1_LOCUS15998</name>
</gene>
<dbReference type="Proteomes" id="UP001295684">
    <property type="component" value="Unassembled WGS sequence"/>
</dbReference>
<dbReference type="PANTHER" id="PTHR22770">
    <property type="entry name" value="UBIQUITIN CONJUGATING ENZYME 7 INTERACTING PROTEIN-RELATED"/>
    <property type="match status" value="1"/>
</dbReference>
<reference evidence="9" key="1">
    <citation type="submission" date="2023-07" db="EMBL/GenBank/DDBJ databases">
        <authorList>
            <consortium name="AG Swart"/>
            <person name="Singh M."/>
            <person name="Singh A."/>
            <person name="Seah K."/>
            <person name="Emmerich C."/>
        </authorList>
    </citation>
    <scope>NUCLEOTIDE SEQUENCE</scope>
    <source>
        <strain evidence="9">DP1</strain>
    </source>
</reference>
<evidence type="ECO:0000256" key="5">
    <source>
        <dbReference type="ARBA" id="ARBA00022771"/>
    </source>
</evidence>
<evidence type="ECO:0000256" key="1">
    <source>
        <dbReference type="ARBA" id="ARBA00004906"/>
    </source>
</evidence>